<dbReference type="InterPro" id="IPR002921">
    <property type="entry name" value="Fungal_lipase-type"/>
</dbReference>
<dbReference type="GO" id="GO:0046872">
    <property type="term" value="F:metal ion binding"/>
    <property type="evidence" value="ECO:0007669"/>
    <property type="project" value="UniProtKB-KW"/>
</dbReference>
<keyword evidence="11" id="KW-0443">Lipid metabolism</keyword>
<protein>
    <recommendedName>
        <fullName evidence="14">sn-1-specific diacylglycerol lipase</fullName>
        <ecNumber evidence="14">3.1.1.116</ecNumber>
    </recommendedName>
</protein>
<proteinExistence type="predicted"/>
<keyword evidence="3" id="KW-1003">Cell membrane</keyword>
<evidence type="ECO:0000256" key="6">
    <source>
        <dbReference type="ARBA" id="ARBA00022723"/>
    </source>
</evidence>
<dbReference type="PANTHER" id="PTHR45792">
    <property type="entry name" value="DIACYLGLYCEROL LIPASE HOMOLOG-RELATED"/>
    <property type="match status" value="1"/>
</dbReference>
<dbReference type="AlphaFoldDB" id="A0A132NQ81"/>
<evidence type="ECO:0000256" key="12">
    <source>
        <dbReference type="ARBA" id="ARBA00023136"/>
    </source>
</evidence>
<evidence type="ECO:0000313" key="17">
    <source>
        <dbReference type="Proteomes" id="UP000070089"/>
    </source>
</evidence>
<dbReference type="Proteomes" id="UP000070089">
    <property type="component" value="Unassembled WGS sequence"/>
</dbReference>
<evidence type="ECO:0000256" key="11">
    <source>
        <dbReference type="ARBA" id="ARBA00023098"/>
    </source>
</evidence>
<dbReference type="VEuPathDB" id="GiardiaDB:QR46_3753"/>
<evidence type="ECO:0000256" key="3">
    <source>
        <dbReference type="ARBA" id="ARBA00022475"/>
    </source>
</evidence>
<dbReference type="InterPro" id="IPR052214">
    <property type="entry name" value="DAG_Lipase-Related"/>
</dbReference>
<evidence type="ECO:0000256" key="8">
    <source>
        <dbReference type="ARBA" id="ARBA00022837"/>
    </source>
</evidence>
<evidence type="ECO:0000259" key="15">
    <source>
        <dbReference type="Pfam" id="PF01764"/>
    </source>
</evidence>
<dbReference type="GO" id="GO:0016042">
    <property type="term" value="P:lipid catabolic process"/>
    <property type="evidence" value="ECO:0007669"/>
    <property type="project" value="UniProtKB-KW"/>
</dbReference>
<accession>A0A132NQ81</accession>
<evidence type="ECO:0000256" key="14">
    <source>
        <dbReference type="ARBA" id="ARBA00026104"/>
    </source>
</evidence>
<keyword evidence="10" id="KW-1133">Transmembrane helix</keyword>
<keyword evidence="7" id="KW-0378">Hydrolase</keyword>
<keyword evidence="9" id="KW-0442">Lipid degradation</keyword>
<evidence type="ECO:0000256" key="7">
    <source>
        <dbReference type="ARBA" id="ARBA00022801"/>
    </source>
</evidence>
<sequence>MNCRKCMLRYRIGCYQKMRRLIARLSAFKRQFHDVVGVGMLHFLVRYAGTVSANPVIRQQYEEVQLGADGLREDDIKDAITFFRAMQAFNSNYIREAIYGRLPFVLRVVCAISALAPDYNQRFSRNVTLYEHRLLYRLCNAVGLDSGSILLHNIKCYHEELLAWALLHDQPNNRLLVVIQGISQLHNAPLLLCTDSTKLPSGSTVHSGVYRAASPLYEILSLYIHMNFEHNFLRDYSLVLCGHGFGGSVAALVGTMLLRHPTGTFTPNNIKVVAFGPFPFAGPDFAYKEHIHITSFVYRFDAISRLSLHAAEVLRTRKSAREEQSTSALSQKVLLESSNKDCAYFVPGTIYLLYPGTRSVSCAPEASDGSIDALVSDNELEMCMCCRTVDSHDLAELILSEQALNDHFLYEDALKSIL</sequence>
<evidence type="ECO:0000256" key="1">
    <source>
        <dbReference type="ARBA" id="ARBA00001913"/>
    </source>
</evidence>
<feature type="domain" description="Fungal lipase-type" evidence="15">
    <location>
        <begin position="198"/>
        <end position="307"/>
    </location>
</feature>
<reference evidence="16 17" key="1">
    <citation type="journal article" date="2015" name="Mol. Biochem. Parasitol.">
        <title>Identification of polymorphic genes for use in assemblage B genotyping assays through comparative genomics of multiple assemblage B Giardia duodenalis isolates.</title>
        <authorList>
            <person name="Wielinga C."/>
            <person name="Thompson R.C."/>
            <person name="Monis P."/>
            <person name="Ryan U."/>
        </authorList>
    </citation>
    <scope>NUCLEOTIDE SEQUENCE [LARGE SCALE GENOMIC DNA]</scope>
    <source>
        <strain evidence="16 17">BAH15c1</strain>
    </source>
</reference>
<comment type="subcellular location">
    <subcellularLocation>
        <location evidence="2">Cell membrane</location>
        <topology evidence="2">Multi-pass membrane protein</topology>
    </subcellularLocation>
</comment>
<evidence type="ECO:0000313" key="16">
    <source>
        <dbReference type="EMBL" id="KWX12283.1"/>
    </source>
</evidence>
<comment type="catalytic activity">
    <reaction evidence="13">
        <text>a 1,2-diacyl-sn-glycerol + H2O = a 2-acylglycerol + a fatty acid + H(+)</text>
        <dbReference type="Rhea" id="RHEA:33275"/>
        <dbReference type="ChEBI" id="CHEBI:15377"/>
        <dbReference type="ChEBI" id="CHEBI:15378"/>
        <dbReference type="ChEBI" id="CHEBI:17389"/>
        <dbReference type="ChEBI" id="CHEBI:17815"/>
        <dbReference type="ChEBI" id="CHEBI:28868"/>
        <dbReference type="EC" id="3.1.1.116"/>
    </reaction>
    <physiologicalReaction direction="left-to-right" evidence="13">
        <dbReference type="Rhea" id="RHEA:33276"/>
    </physiologicalReaction>
</comment>
<comment type="caution">
    <text evidence="16">The sequence shown here is derived from an EMBL/GenBank/DDBJ whole genome shotgun (WGS) entry which is preliminary data.</text>
</comment>
<evidence type="ECO:0000256" key="13">
    <source>
        <dbReference type="ARBA" id="ARBA00024531"/>
    </source>
</evidence>
<dbReference type="Gene3D" id="3.40.50.1820">
    <property type="entry name" value="alpha/beta hydrolase"/>
    <property type="match status" value="1"/>
</dbReference>
<gene>
    <name evidence="16" type="ORF">QR46_3753</name>
</gene>
<dbReference type="GO" id="GO:0016298">
    <property type="term" value="F:lipase activity"/>
    <property type="evidence" value="ECO:0007669"/>
    <property type="project" value="TreeGrafter"/>
</dbReference>
<comment type="cofactor">
    <cofactor evidence="1">
        <name>Ca(2+)</name>
        <dbReference type="ChEBI" id="CHEBI:29108"/>
    </cofactor>
</comment>
<dbReference type="SUPFAM" id="SSF53474">
    <property type="entry name" value="alpha/beta-Hydrolases"/>
    <property type="match status" value="1"/>
</dbReference>
<name>A0A132NQ81_GIAIN</name>
<dbReference type="EC" id="3.1.1.116" evidence="14"/>
<organism evidence="16 17">
    <name type="scientific">Giardia duodenalis assemblage B</name>
    <dbReference type="NCBI Taxonomy" id="1394984"/>
    <lineage>
        <taxon>Eukaryota</taxon>
        <taxon>Metamonada</taxon>
        <taxon>Diplomonadida</taxon>
        <taxon>Hexamitidae</taxon>
        <taxon>Giardiinae</taxon>
        <taxon>Giardia</taxon>
    </lineage>
</organism>
<dbReference type="EMBL" id="JXTI01000126">
    <property type="protein sequence ID" value="KWX12283.1"/>
    <property type="molecule type" value="Genomic_DNA"/>
</dbReference>
<evidence type="ECO:0000256" key="9">
    <source>
        <dbReference type="ARBA" id="ARBA00022963"/>
    </source>
</evidence>
<evidence type="ECO:0000256" key="4">
    <source>
        <dbReference type="ARBA" id="ARBA00022553"/>
    </source>
</evidence>
<keyword evidence="4" id="KW-0597">Phosphoprotein</keyword>
<dbReference type="Pfam" id="PF01764">
    <property type="entry name" value="Lipase_3"/>
    <property type="match status" value="1"/>
</dbReference>
<dbReference type="OrthoDB" id="438440at2759"/>
<dbReference type="InterPro" id="IPR029058">
    <property type="entry name" value="AB_hydrolase_fold"/>
</dbReference>
<keyword evidence="6" id="KW-0479">Metal-binding</keyword>
<evidence type="ECO:0000256" key="5">
    <source>
        <dbReference type="ARBA" id="ARBA00022692"/>
    </source>
</evidence>
<evidence type="ECO:0000256" key="2">
    <source>
        <dbReference type="ARBA" id="ARBA00004651"/>
    </source>
</evidence>
<dbReference type="GO" id="GO:0005886">
    <property type="term" value="C:plasma membrane"/>
    <property type="evidence" value="ECO:0007669"/>
    <property type="project" value="UniProtKB-SubCell"/>
</dbReference>
<keyword evidence="5" id="KW-0812">Transmembrane</keyword>
<keyword evidence="8" id="KW-0106">Calcium</keyword>
<evidence type="ECO:0000256" key="10">
    <source>
        <dbReference type="ARBA" id="ARBA00022989"/>
    </source>
</evidence>
<dbReference type="PANTHER" id="PTHR45792:SF8">
    <property type="entry name" value="DIACYLGLYCEROL LIPASE-ALPHA"/>
    <property type="match status" value="1"/>
</dbReference>
<keyword evidence="12" id="KW-0472">Membrane</keyword>